<feature type="region of interest" description="Disordered" evidence="1">
    <location>
        <begin position="111"/>
        <end position="146"/>
    </location>
</feature>
<evidence type="ECO:0000313" key="2">
    <source>
        <dbReference type="EMBL" id="KAK3774057.1"/>
    </source>
</evidence>
<reference evidence="2" key="1">
    <citation type="journal article" date="2023" name="G3 (Bethesda)">
        <title>A reference genome for the long-term kleptoplast-retaining sea slug Elysia crispata morphotype clarki.</title>
        <authorList>
            <person name="Eastman K.E."/>
            <person name="Pendleton A.L."/>
            <person name="Shaikh M.A."/>
            <person name="Suttiyut T."/>
            <person name="Ogas R."/>
            <person name="Tomko P."/>
            <person name="Gavelis G."/>
            <person name="Widhalm J.R."/>
            <person name="Wisecaver J.H."/>
        </authorList>
    </citation>
    <scope>NUCLEOTIDE SEQUENCE</scope>
    <source>
        <strain evidence="2">ECLA1</strain>
    </source>
</reference>
<proteinExistence type="predicted"/>
<comment type="caution">
    <text evidence="2">The sequence shown here is derived from an EMBL/GenBank/DDBJ whole genome shotgun (WGS) entry which is preliminary data.</text>
</comment>
<dbReference type="AlphaFoldDB" id="A0AAE0ZT28"/>
<dbReference type="Proteomes" id="UP001283361">
    <property type="component" value="Unassembled WGS sequence"/>
</dbReference>
<name>A0AAE0ZT28_9GAST</name>
<evidence type="ECO:0000313" key="3">
    <source>
        <dbReference type="Proteomes" id="UP001283361"/>
    </source>
</evidence>
<accession>A0AAE0ZT28</accession>
<protein>
    <submittedName>
        <fullName evidence="2">Uncharacterized protein</fullName>
    </submittedName>
</protein>
<organism evidence="2 3">
    <name type="scientific">Elysia crispata</name>
    <name type="common">lettuce slug</name>
    <dbReference type="NCBI Taxonomy" id="231223"/>
    <lineage>
        <taxon>Eukaryota</taxon>
        <taxon>Metazoa</taxon>
        <taxon>Spiralia</taxon>
        <taxon>Lophotrochozoa</taxon>
        <taxon>Mollusca</taxon>
        <taxon>Gastropoda</taxon>
        <taxon>Heterobranchia</taxon>
        <taxon>Euthyneura</taxon>
        <taxon>Panpulmonata</taxon>
        <taxon>Sacoglossa</taxon>
        <taxon>Placobranchoidea</taxon>
        <taxon>Plakobranchidae</taxon>
        <taxon>Elysia</taxon>
    </lineage>
</organism>
<evidence type="ECO:0000256" key="1">
    <source>
        <dbReference type="SAM" id="MobiDB-lite"/>
    </source>
</evidence>
<gene>
    <name evidence="2" type="ORF">RRG08_030139</name>
</gene>
<keyword evidence="3" id="KW-1185">Reference proteome</keyword>
<sequence length="146" mass="15992">MRKSDSFQARNSIHFALFVPLRGAVVGFRATGKVALDLVTVSAIRGSCRAGEMTKTWNKIEALGVYVIEKSFQLFPPAVSSRLNGFRKAQESGFSGRFSTKLDGFTETMDQDDEMRDSRGQHGPWSTSGPGQLCVADRVSPEGYHG</sequence>
<dbReference type="EMBL" id="JAWDGP010003469">
    <property type="protein sequence ID" value="KAK3774057.1"/>
    <property type="molecule type" value="Genomic_DNA"/>
</dbReference>